<keyword evidence="3" id="KW-1185">Reference proteome</keyword>
<feature type="transmembrane region" description="Helical" evidence="1">
    <location>
        <begin position="15"/>
        <end position="37"/>
    </location>
</feature>
<dbReference type="PATRIC" id="fig|1300347.3.peg.1326"/>
<dbReference type="KEGG" id="ndk:I601_1326"/>
<reference evidence="2 3" key="1">
    <citation type="submission" date="2016-03" db="EMBL/GenBank/DDBJ databases">
        <title>Complete genome sequence of a soil Actinobacterium, Nocardioides dokdonensis FR1436.</title>
        <authorList>
            <person name="Kwon S.-K."/>
            <person name="Kim K."/>
            <person name="Kim J.F."/>
        </authorList>
    </citation>
    <scope>NUCLEOTIDE SEQUENCE [LARGE SCALE GENOMIC DNA]</scope>
    <source>
        <strain evidence="2 3">FR1436</strain>
    </source>
</reference>
<evidence type="ECO:0000313" key="3">
    <source>
        <dbReference type="Proteomes" id="UP000077868"/>
    </source>
</evidence>
<protein>
    <submittedName>
        <fullName evidence="2">Uncharacterized protein</fullName>
    </submittedName>
</protein>
<dbReference type="Proteomes" id="UP000077868">
    <property type="component" value="Chromosome"/>
</dbReference>
<evidence type="ECO:0000313" key="2">
    <source>
        <dbReference type="EMBL" id="ANH37765.1"/>
    </source>
</evidence>
<accession>A0A1A9GJX1</accession>
<dbReference type="AlphaFoldDB" id="A0A1A9GJX1"/>
<keyword evidence="1" id="KW-1133">Transmembrane helix</keyword>
<keyword evidence="1" id="KW-0472">Membrane</keyword>
<organism evidence="2 3">
    <name type="scientific">Nocardioides dokdonensis FR1436</name>
    <dbReference type="NCBI Taxonomy" id="1300347"/>
    <lineage>
        <taxon>Bacteria</taxon>
        <taxon>Bacillati</taxon>
        <taxon>Actinomycetota</taxon>
        <taxon>Actinomycetes</taxon>
        <taxon>Propionibacteriales</taxon>
        <taxon>Nocardioidaceae</taxon>
        <taxon>Nocardioides</taxon>
    </lineage>
</organism>
<dbReference type="EMBL" id="CP015079">
    <property type="protein sequence ID" value="ANH37765.1"/>
    <property type="molecule type" value="Genomic_DNA"/>
</dbReference>
<dbReference type="STRING" id="1300347.I601_1326"/>
<evidence type="ECO:0000256" key="1">
    <source>
        <dbReference type="SAM" id="Phobius"/>
    </source>
</evidence>
<proteinExistence type="predicted"/>
<gene>
    <name evidence="2" type="ORF">I601_1326</name>
</gene>
<keyword evidence="1" id="KW-0812">Transmembrane</keyword>
<sequence>MLAIALQVSGFEPDLLRLALVCGACAGASWVIIDVLVDAGPGWGIRVEPSVAAPGADRRLSTYQRMLDNHLQATDPDASVRDALERLARRALAQRHHVAWEAAARKRVHPELLAVLDAAPRRMSPAEIDRCIHHIEEI</sequence>
<name>A0A1A9GJX1_9ACTN</name>